<dbReference type="AlphaFoldDB" id="A0A6G0YSA8"/>
<organism evidence="1 2">
    <name type="scientific">Aphis craccivora</name>
    <name type="common">Cowpea aphid</name>
    <dbReference type="NCBI Taxonomy" id="307492"/>
    <lineage>
        <taxon>Eukaryota</taxon>
        <taxon>Metazoa</taxon>
        <taxon>Ecdysozoa</taxon>
        <taxon>Arthropoda</taxon>
        <taxon>Hexapoda</taxon>
        <taxon>Insecta</taxon>
        <taxon>Pterygota</taxon>
        <taxon>Neoptera</taxon>
        <taxon>Paraneoptera</taxon>
        <taxon>Hemiptera</taxon>
        <taxon>Sternorrhyncha</taxon>
        <taxon>Aphidomorpha</taxon>
        <taxon>Aphidoidea</taxon>
        <taxon>Aphididae</taxon>
        <taxon>Aphidini</taxon>
        <taxon>Aphis</taxon>
        <taxon>Aphis</taxon>
    </lineage>
</organism>
<dbReference type="Proteomes" id="UP000478052">
    <property type="component" value="Unassembled WGS sequence"/>
</dbReference>
<evidence type="ECO:0000313" key="1">
    <source>
        <dbReference type="EMBL" id="KAF0760435.1"/>
    </source>
</evidence>
<accession>A0A6G0YSA8</accession>
<proteinExistence type="predicted"/>
<keyword evidence="2" id="KW-1185">Reference proteome</keyword>
<protein>
    <submittedName>
        <fullName evidence="1">General transcription factor ii-i repeat domain-containing protein 2-like protein</fullName>
    </submittedName>
</protein>
<dbReference type="EMBL" id="VUJU01002678">
    <property type="protein sequence ID" value="KAF0760435.1"/>
    <property type="molecule type" value="Genomic_DNA"/>
</dbReference>
<comment type="caution">
    <text evidence="1">The sequence shown here is derived from an EMBL/GenBank/DDBJ whole genome shotgun (WGS) entry which is preliminary data.</text>
</comment>
<reference evidence="1 2" key="1">
    <citation type="submission" date="2019-08" db="EMBL/GenBank/DDBJ databases">
        <title>Whole genome of Aphis craccivora.</title>
        <authorList>
            <person name="Voronova N.V."/>
            <person name="Shulinski R.S."/>
            <person name="Bandarenka Y.V."/>
            <person name="Zhorov D.G."/>
            <person name="Warner D."/>
        </authorList>
    </citation>
    <scope>NUCLEOTIDE SEQUENCE [LARGE SCALE GENOMIC DNA]</scope>
    <source>
        <strain evidence="1">180601</strain>
        <tissue evidence="1">Whole Body</tissue>
    </source>
</reference>
<name>A0A6G0YSA8_APHCR</name>
<sequence>MLYSEVKKLAFGVLEIFGSTYSCELRSQLTNKNLESCLKQQNFQKTCKANAPIDWLLKILYIVTFGSSVKKGFRPLLYLDCSIHYRRQTDSRESCELNFDTVINAKGLSLYT</sequence>
<gene>
    <name evidence="1" type="ORF">FWK35_00012154</name>
</gene>
<evidence type="ECO:0000313" key="2">
    <source>
        <dbReference type="Proteomes" id="UP000478052"/>
    </source>
</evidence>